<evidence type="ECO:0000256" key="1">
    <source>
        <dbReference type="ARBA" id="ARBA00000085"/>
    </source>
</evidence>
<organism evidence="13 15">
    <name type="scientific">Colwellia hornerae</name>
    <dbReference type="NCBI Taxonomy" id="89402"/>
    <lineage>
        <taxon>Bacteria</taxon>
        <taxon>Pseudomonadati</taxon>
        <taxon>Pseudomonadota</taxon>
        <taxon>Gammaproteobacteria</taxon>
        <taxon>Alteromonadales</taxon>
        <taxon>Colwelliaceae</taxon>
        <taxon>Colwellia</taxon>
    </lineage>
</organism>
<dbReference type="Gene3D" id="3.30.565.10">
    <property type="entry name" value="Histidine kinase-like ATPase, C-terminal domain"/>
    <property type="match status" value="1"/>
</dbReference>
<dbReference type="InterPro" id="IPR004358">
    <property type="entry name" value="Sig_transdc_His_kin-like_C"/>
</dbReference>
<dbReference type="PANTHER" id="PTHR43711:SF1">
    <property type="entry name" value="HISTIDINE KINASE 1"/>
    <property type="match status" value="1"/>
</dbReference>
<keyword evidence="7" id="KW-0902">Two-component regulatory system</keyword>
<sequence length="493" mass="56025">MKLSLYHRLSLSLLVVFIAIISVFYIWAQQLEQKTRYESEQNLHLSLAANLARDNPLLQQGVYDHQALKNLFHTLMVMGPAFEFYFVDPKGEIITHSITPTLIKRTKIDLLPLIQLTQNQAALPIYGDDPQHLSRKKIFSAAPVFNGNSLQGYLYVIVTGERYESAFKRLQSSRQAELSILAMFGAMLFFFVVMLGIFAYFTRPLRRLSRDIKALRAVGFDQSKVNLAKWMPNSRNEVHQLGEAFEQMVKQINQQFGMLQKNDDHRRELLADISHDLRTPLSSLQGYIETLELKSDQVTKEQRQKYIEIALKNAQQLKGLIDQIFELAHLESGQVSLNLEAFNLAELLYDVVAKFSLQTSAKNIEINIVPECSYTQVHSDIGKLERVLSNLLENAIRHTAELGKITLSITEVDKNYCQLNITDTGTGIKEDELPYIFDTRYRASNAVQDKEKHTGLGLAITKKLLELLKSDIKVTSKLGEGTTFSINLGKVSL</sequence>
<comment type="caution">
    <text evidence="13">The sequence shown here is derived from an EMBL/GenBank/DDBJ whole genome shotgun (WGS) entry which is preliminary data.</text>
</comment>
<feature type="transmembrane region" description="Helical" evidence="9">
    <location>
        <begin position="6"/>
        <end position="28"/>
    </location>
</feature>
<dbReference type="Proteomes" id="UP000321917">
    <property type="component" value="Unassembled WGS sequence"/>
</dbReference>
<dbReference type="SUPFAM" id="SSF55874">
    <property type="entry name" value="ATPase domain of HSP90 chaperone/DNA topoisomerase II/histidine kinase"/>
    <property type="match status" value="1"/>
</dbReference>
<reference evidence="13 15" key="1">
    <citation type="submission" date="2019-07" db="EMBL/GenBank/DDBJ databases">
        <title>Genomes of sea-ice associated Colwellia species.</title>
        <authorList>
            <person name="Bowman J.P."/>
        </authorList>
    </citation>
    <scope>NUCLEOTIDE SEQUENCE [LARGE SCALE GENOMIC DNA]</scope>
    <source>
        <strain evidence="12 14">ACAM 607</strain>
        <strain evidence="13 15">IC036</strain>
    </source>
</reference>
<proteinExistence type="predicted"/>
<evidence type="ECO:0000313" key="13">
    <source>
        <dbReference type="EMBL" id="TWX63325.1"/>
    </source>
</evidence>
<dbReference type="PRINTS" id="PR00344">
    <property type="entry name" value="BCTRLSENSOR"/>
</dbReference>
<dbReference type="CDD" id="cd00082">
    <property type="entry name" value="HisKA"/>
    <property type="match status" value="1"/>
</dbReference>
<keyword evidence="8 9" id="KW-0472">Membrane</keyword>
<evidence type="ECO:0000256" key="5">
    <source>
        <dbReference type="ARBA" id="ARBA00022679"/>
    </source>
</evidence>
<keyword evidence="9" id="KW-1133">Transmembrane helix</keyword>
<dbReference type="PROSITE" id="PS50885">
    <property type="entry name" value="HAMP"/>
    <property type="match status" value="1"/>
</dbReference>
<dbReference type="SMART" id="SM00388">
    <property type="entry name" value="HisKA"/>
    <property type="match status" value="1"/>
</dbReference>
<dbReference type="AlphaFoldDB" id="A0A5C6Q342"/>
<dbReference type="RefSeq" id="WP_146799316.1">
    <property type="nucleotide sequence ID" value="NZ_VOLP01000011.1"/>
</dbReference>
<feature type="transmembrane region" description="Helical" evidence="9">
    <location>
        <begin position="178"/>
        <end position="201"/>
    </location>
</feature>
<dbReference type="InterPro" id="IPR036890">
    <property type="entry name" value="HATPase_C_sf"/>
</dbReference>
<evidence type="ECO:0000313" key="14">
    <source>
        <dbReference type="Proteomes" id="UP000321525"/>
    </source>
</evidence>
<name>A0A5C6Q342_9GAMM</name>
<feature type="domain" description="HAMP" evidence="11">
    <location>
        <begin position="199"/>
        <end position="257"/>
    </location>
</feature>
<dbReference type="Gene3D" id="1.10.287.130">
    <property type="match status" value="1"/>
</dbReference>
<dbReference type="Proteomes" id="UP000321525">
    <property type="component" value="Unassembled WGS sequence"/>
</dbReference>
<evidence type="ECO:0000259" key="11">
    <source>
        <dbReference type="PROSITE" id="PS50885"/>
    </source>
</evidence>
<evidence type="ECO:0000256" key="3">
    <source>
        <dbReference type="ARBA" id="ARBA00012438"/>
    </source>
</evidence>
<dbReference type="GO" id="GO:0000155">
    <property type="term" value="F:phosphorelay sensor kinase activity"/>
    <property type="evidence" value="ECO:0007669"/>
    <property type="project" value="InterPro"/>
</dbReference>
<dbReference type="Pfam" id="PF02518">
    <property type="entry name" value="HATPase_c"/>
    <property type="match status" value="1"/>
</dbReference>
<dbReference type="InterPro" id="IPR003660">
    <property type="entry name" value="HAMP_dom"/>
</dbReference>
<comment type="catalytic activity">
    <reaction evidence="1">
        <text>ATP + protein L-histidine = ADP + protein N-phospho-L-histidine.</text>
        <dbReference type="EC" id="2.7.13.3"/>
    </reaction>
</comment>
<keyword evidence="6 13" id="KW-0418">Kinase</keyword>
<evidence type="ECO:0000256" key="9">
    <source>
        <dbReference type="SAM" id="Phobius"/>
    </source>
</evidence>
<evidence type="ECO:0000256" key="8">
    <source>
        <dbReference type="ARBA" id="ARBA00023136"/>
    </source>
</evidence>
<dbReference type="Pfam" id="PF00512">
    <property type="entry name" value="HisKA"/>
    <property type="match status" value="1"/>
</dbReference>
<keyword evidence="9" id="KW-0812">Transmembrane</keyword>
<evidence type="ECO:0000256" key="4">
    <source>
        <dbReference type="ARBA" id="ARBA00022553"/>
    </source>
</evidence>
<protein>
    <recommendedName>
        <fullName evidence="3">histidine kinase</fullName>
        <ecNumber evidence="3">2.7.13.3</ecNumber>
    </recommendedName>
</protein>
<dbReference type="SUPFAM" id="SSF47384">
    <property type="entry name" value="Homodimeric domain of signal transducing histidine kinase"/>
    <property type="match status" value="1"/>
</dbReference>
<dbReference type="InterPro" id="IPR036097">
    <property type="entry name" value="HisK_dim/P_sf"/>
</dbReference>
<dbReference type="CDD" id="cd06225">
    <property type="entry name" value="HAMP"/>
    <property type="match status" value="1"/>
</dbReference>
<dbReference type="PANTHER" id="PTHR43711">
    <property type="entry name" value="TWO-COMPONENT HISTIDINE KINASE"/>
    <property type="match status" value="1"/>
</dbReference>
<dbReference type="EC" id="2.7.13.3" evidence="3"/>
<keyword evidence="4" id="KW-0597">Phosphoprotein</keyword>
<dbReference type="InterPro" id="IPR050736">
    <property type="entry name" value="Sensor_HK_Regulatory"/>
</dbReference>
<dbReference type="PROSITE" id="PS50109">
    <property type="entry name" value="HIS_KIN"/>
    <property type="match status" value="1"/>
</dbReference>
<dbReference type="EMBL" id="VOLQ01000046">
    <property type="protein sequence ID" value="TWX63325.1"/>
    <property type="molecule type" value="Genomic_DNA"/>
</dbReference>
<evidence type="ECO:0000256" key="6">
    <source>
        <dbReference type="ARBA" id="ARBA00022777"/>
    </source>
</evidence>
<evidence type="ECO:0000259" key="10">
    <source>
        <dbReference type="PROSITE" id="PS50109"/>
    </source>
</evidence>
<keyword evidence="14" id="KW-1185">Reference proteome</keyword>
<dbReference type="InterPro" id="IPR003661">
    <property type="entry name" value="HisK_dim/P_dom"/>
</dbReference>
<dbReference type="GO" id="GO:0005886">
    <property type="term" value="C:plasma membrane"/>
    <property type="evidence" value="ECO:0007669"/>
    <property type="project" value="UniProtKB-ARBA"/>
</dbReference>
<evidence type="ECO:0000256" key="7">
    <source>
        <dbReference type="ARBA" id="ARBA00023012"/>
    </source>
</evidence>
<evidence type="ECO:0000256" key="2">
    <source>
        <dbReference type="ARBA" id="ARBA00004370"/>
    </source>
</evidence>
<dbReference type="FunFam" id="1.10.287.130:FF:000001">
    <property type="entry name" value="Two-component sensor histidine kinase"/>
    <property type="match status" value="1"/>
</dbReference>
<dbReference type="OrthoDB" id="9804645at2"/>
<dbReference type="InterPro" id="IPR005467">
    <property type="entry name" value="His_kinase_dom"/>
</dbReference>
<dbReference type="EMBL" id="VOLR01000010">
    <property type="protein sequence ID" value="TWX60138.1"/>
    <property type="molecule type" value="Genomic_DNA"/>
</dbReference>
<dbReference type="Gene3D" id="6.10.340.10">
    <property type="match status" value="1"/>
</dbReference>
<dbReference type="SMART" id="SM00387">
    <property type="entry name" value="HATPase_c"/>
    <property type="match status" value="1"/>
</dbReference>
<comment type="subcellular location">
    <subcellularLocation>
        <location evidence="2">Membrane</location>
    </subcellularLocation>
</comment>
<dbReference type="FunFam" id="3.30.565.10:FF:000006">
    <property type="entry name" value="Sensor histidine kinase WalK"/>
    <property type="match status" value="1"/>
</dbReference>
<dbReference type="InterPro" id="IPR003594">
    <property type="entry name" value="HATPase_dom"/>
</dbReference>
<gene>
    <name evidence="12" type="ORF">ESZ26_08475</name>
    <name evidence="13" type="ORF">ESZ27_17085</name>
</gene>
<evidence type="ECO:0000313" key="12">
    <source>
        <dbReference type="EMBL" id="TWX60138.1"/>
    </source>
</evidence>
<keyword evidence="5" id="KW-0808">Transferase</keyword>
<evidence type="ECO:0000313" key="15">
    <source>
        <dbReference type="Proteomes" id="UP000321917"/>
    </source>
</evidence>
<feature type="domain" description="Histidine kinase" evidence="10">
    <location>
        <begin position="272"/>
        <end position="492"/>
    </location>
</feature>
<accession>A0A5C6Q342</accession>